<dbReference type="AlphaFoldDB" id="A0A2H0WA43"/>
<reference evidence="7" key="1">
    <citation type="submission" date="2017-09" db="EMBL/GenBank/DDBJ databases">
        <title>Depth-based differentiation of microbial function through sediment-hosted aquifers and enrichment of novel symbionts in the deep terrestrial subsurface.</title>
        <authorList>
            <person name="Probst A.J."/>
            <person name="Ladd B."/>
            <person name="Jarett J.K."/>
            <person name="Geller-Mcgrath D.E."/>
            <person name="Sieber C.M.K."/>
            <person name="Emerson J.B."/>
            <person name="Anantharaman K."/>
            <person name="Thomas B.C."/>
            <person name="Malmstrom R."/>
            <person name="Stieglmeier M."/>
            <person name="Klingl A."/>
            <person name="Woyke T."/>
            <person name="Ryan C.M."/>
            <person name="Banfield J.F."/>
        </authorList>
    </citation>
    <scope>NUCLEOTIDE SEQUENCE [LARGE SCALE GENOMIC DNA]</scope>
</reference>
<gene>
    <name evidence="6" type="ORF">COT75_00985</name>
</gene>
<dbReference type="GO" id="GO:0015768">
    <property type="term" value="P:maltose transport"/>
    <property type="evidence" value="ECO:0007669"/>
    <property type="project" value="TreeGrafter"/>
</dbReference>
<dbReference type="InterPro" id="IPR006059">
    <property type="entry name" value="SBP"/>
</dbReference>
<dbReference type="PANTHER" id="PTHR30061">
    <property type="entry name" value="MALTOSE-BINDING PERIPLASMIC PROTEIN"/>
    <property type="match status" value="1"/>
</dbReference>
<dbReference type="EMBL" id="PEZT01000004">
    <property type="protein sequence ID" value="PIS09540.1"/>
    <property type="molecule type" value="Genomic_DNA"/>
</dbReference>
<evidence type="ECO:0000256" key="1">
    <source>
        <dbReference type="ARBA" id="ARBA00008520"/>
    </source>
</evidence>
<accession>A0A2H0WA43</accession>
<feature type="compositionally biased region" description="Polar residues" evidence="4">
    <location>
        <begin position="24"/>
        <end position="38"/>
    </location>
</feature>
<sequence>MDDIPPSNQTGVAGLAGSEPGSDSAPSNEMADSQSGSASELIPPWIESPAETGSEEEPFSQAGEGEKESPLPEGKITKSIFSKIIPLLAIILLGFGLYYLITKVVIPFVNKQQGKTTQKQEAEEEISLTYWGLWESEELMAGVIEEYLKSHPNIKINYLQQSHQDYRERLQSALARGEGPDIFRFHHTWVPMLKRELAPAPEETKAQVNLDDYFPIIKDSLESNSQLIGLPLGFDTLALYYNPKIFEEAGKTFPSTWDELRRTAIDLTIYDEAGRIQLSGAALGSANNVDHFSDILGLMMLQNGVDLKNPSGVLAEDALKFYTLFQTTDRVWNETLPNSVYAFATEKTAMMVAPSWRAHEIRQTNPNLEFKTAPVPQLPGEKIAWASFWAEGVSNKSQNIAAAWEFLAYLSSKDALLSLYSKASQTRKFGEPYPRKDLAANLLDDPVVGAFLSQGEYAQSFYLCSNTYDNGINDKIINYFKDAVNKVVRGENPTTALNSTAQGVGQILSQYEEQ</sequence>
<keyword evidence="5" id="KW-0812">Transmembrane</keyword>
<dbReference type="PANTHER" id="PTHR30061:SF50">
    <property type="entry name" value="MALTOSE_MALTODEXTRIN-BINDING PERIPLASMIC PROTEIN"/>
    <property type="match status" value="1"/>
</dbReference>
<comment type="similarity">
    <text evidence="1">Belongs to the bacterial solute-binding protein 1 family.</text>
</comment>
<dbReference type="Pfam" id="PF01547">
    <property type="entry name" value="SBP_bac_1"/>
    <property type="match status" value="1"/>
</dbReference>
<comment type="caution">
    <text evidence="6">The sequence shown here is derived from an EMBL/GenBank/DDBJ whole genome shotgun (WGS) entry which is preliminary data.</text>
</comment>
<evidence type="ECO:0000256" key="5">
    <source>
        <dbReference type="SAM" id="Phobius"/>
    </source>
</evidence>
<keyword evidence="3" id="KW-0732">Signal</keyword>
<keyword evidence="2" id="KW-0813">Transport</keyword>
<dbReference type="GO" id="GO:0042956">
    <property type="term" value="P:maltodextrin transmembrane transport"/>
    <property type="evidence" value="ECO:0007669"/>
    <property type="project" value="TreeGrafter"/>
</dbReference>
<evidence type="ECO:0008006" key="8">
    <source>
        <dbReference type="Google" id="ProtNLM"/>
    </source>
</evidence>
<evidence type="ECO:0000256" key="4">
    <source>
        <dbReference type="SAM" id="MobiDB-lite"/>
    </source>
</evidence>
<evidence type="ECO:0000256" key="3">
    <source>
        <dbReference type="ARBA" id="ARBA00022729"/>
    </source>
</evidence>
<organism evidence="6 7">
    <name type="scientific">Candidatus Beckwithbacteria bacterium CG10_big_fil_rev_8_21_14_0_10_34_10</name>
    <dbReference type="NCBI Taxonomy" id="1974495"/>
    <lineage>
        <taxon>Bacteria</taxon>
        <taxon>Candidatus Beckwithiibacteriota</taxon>
    </lineage>
</organism>
<evidence type="ECO:0000313" key="6">
    <source>
        <dbReference type="EMBL" id="PIS09540.1"/>
    </source>
</evidence>
<feature type="region of interest" description="Disordered" evidence="4">
    <location>
        <begin position="1"/>
        <end position="73"/>
    </location>
</feature>
<evidence type="ECO:0000313" key="7">
    <source>
        <dbReference type="Proteomes" id="UP000230093"/>
    </source>
</evidence>
<evidence type="ECO:0000256" key="2">
    <source>
        <dbReference type="ARBA" id="ARBA00022448"/>
    </source>
</evidence>
<feature type="transmembrane region" description="Helical" evidence="5">
    <location>
        <begin position="84"/>
        <end position="101"/>
    </location>
</feature>
<keyword evidence="5" id="KW-0472">Membrane</keyword>
<proteinExistence type="inferred from homology"/>
<keyword evidence="5" id="KW-1133">Transmembrane helix</keyword>
<dbReference type="GO" id="GO:0055052">
    <property type="term" value="C:ATP-binding cassette (ABC) transporter complex, substrate-binding subunit-containing"/>
    <property type="evidence" value="ECO:0007669"/>
    <property type="project" value="TreeGrafter"/>
</dbReference>
<dbReference type="Gene3D" id="3.40.190.10">
    <property type="entry name" value="Periplasmic binding protein-like II"/>
    <property type="match status" value="1"/>
</dbReference>
<dbReference type="SUPFAM" id="SSF53850">
    <property type="entry name" value="Periplasmic binding protein-like II"/>
    <property type="match status" value="1"/>
</dbReference>
<protein>
    <recommendedName>
        <fullName evidence="8">Sugar ABC transporter substrate-binding protein</fullName>
    </recommendedName>
</protein>
<name>A0A2H0WA43_9BACT</name>
<dbReference type="GO" id="GO:1901982">
    <property type="term" value="F:maltose binding"/>
    <property type="evidence" value="ECO:0007669"/>
    <property type="project" value="TreeGrafter"/>
</dbReference>
<dbReference type="Proteomes" id="UP000230093">
    <property type="component" value="Unassembled WGS sequence"/>
</dbReference>
<feature type="compositionally biased region" description="Polar residues" evidence="4">
    <location>
        <begin position="1"/>
        <end position="11"/>
    </location>
</feature>